<dbReference type="Proteomes" id="UP000036850">
    <property type="component" value="Unassembled WGS sequence"/>
</dbReference>
<comment type="caution">
    <text evidence="2">The sequence shown here is derived from an EMBL/GenBank/DDBJ whole genome shotgun (WGS) entry which is preliminary data.</text>
</comment>
<reference evidence="3" key="1">
    <citation type="submission" date="2015-07" db="EMBL/GenBank/DDBJ databases">
        <title>Draft genome sequence of a Pseudoalteromonas rubra strain, OCN096, isolated from Kaneohe Bay, Oahu, Hawaii.</title>
        <authorList>
            <person name="Beurmann S."/>
            <person name="Ushijima B."/>
            <person name="Belcaid M."/>
            <person name="Callahan S.M."/>
            <person name="Aeby G.S."/>
        </authorList>
    </citation>
    <scope>NUCLEOTIDE SEQUENCE [LARGE SCALE GENOMIC DNA]</scope>
    <source>
        <strain evidence="3">OCN096</strain>
    </source>
</reference>
<dbReference type="PATRIC" id="fig|43658.6.peg.1674"/>
<name>A0A0L0ENV6_9GAMM</name>
<accession>A0A0L0ENV6</accession>
<protein>
    <recommendedName>
        <fullName evidence="1">Condensation domain-containing protein</fullName>
    </recommendedName>
</protein>
<dbReference type="InterPro" id="IPR001242">
    <property type="entry name" value="Condensation_dom"/>
</dbReference>
<dbReference type="InterPro" id="IPR023213">
    <property type="entry name" value="CAT-like_dom_sf"/>
</dbReference>
<dbReference type="Gene3D" id="3.30.559.30">
    <property type="entry name" value="Nonribosomal peptide synthetase, condensation domain"/>
    <property type="match status" value="1"/>
</dbReference>
<proteinExistence type="predicted"/>
<dbReference type="PANTHER" id="PTHR45398">
    <property type="match status" value="1"/>
</dbReference>
<organism evidence="2 3">
    <name type="scientific">Pseudoalteromonas rubra</name>
    <dbReference type="NCBI Taxonomy" id="43658"/>
    <lineage>
        <taxon>Bacteria</taxon>
        <taxon>Pseudomonadati</taxon>
        <taxon>Pseudomonadota</taxon>
        <taxon>Gammaproteobacteria</taxon>
        <taxon>Alteromonadales</taxon>
        <taxon>Pseudoalteromonadaceae</taxon>
        <taxon>Pseudoalteromonas</taxon>
    </lineage>
</organism>
<dbReference type="CDD" id="cd19531">
    <property type="entry name" value="LCL_NRPS-like"/>
    <property type="match status" value="1"/>
</dbReference>
<dbReference type="GO" id="GO:0003824">
    <property type="term" value="F:catalytic activity"/>
    <property type="evidence" value="ECO:0007669"/>
    <property type="project" value="InterPro"/>
</dbReference>
<dbReference type="PANTHER" id="PTHR45398:SF1">
    <property type="entry name" value="ENZYME, PUTATIVE (JCVI)-RELATED"/>
    <property type="match status" value="1"/>
</dbReference>
<dbReference type="SUPFAM" id="SSF52777">
    <property type="entry name" value="CoA-dependent acyltransferases"/>
    <property type="match status" value="2"/>
</dbReference>
<feature type="domain" description="Condensation" evidence="1">
    <location>
        <begin position="71"/>
        <end position="497"/>
    </location>
</feature>
<dbReference type="Pfam" id="PF00668">
    <property type="entry name" value="Condensation"/>
    <property type="match status" value="1"/>
</dbReference>
<feature type="non-terminal residue" evidence="2">
    <location>
        <position position="503"/>
    </location>
</feature>
<dbReference type="EMBL" id="LFZX01000260">
    <property type="protein sequence ID" value="KNC65578.1"/>
    <property type="molecule type" value="Genomic_DNA"/>
</dbReference>
<evidence type="ECO:0000313" key="3">
    <source>
        <dbReference type="Proteomes" id="UP000036850"/>
    </source>
</evidence>
<sequence>MMIQELYRALLEQGASAQHHQGEVKLHLPKALDAALKQQLIARKDELKQYLLGLYASASQAPVIKPVERTQAHFPLSSAQQRLWFLDQLQGNTIAYNMSAAFTVSGEFDLAVLEQTMQSIVARHEVLRTRFIEVEGEGKQQLVSAPAQLVSSHDLSDLTASAQQTQLDALLAQEAAYAFDLSTDSLIRVHYVTLSPQQGVLMFNLHHIVSDGYSVALLVKEFSHTYSALIAGQEPELAPLPLHYIDYAHWQQNEARTHYQAQLDYWVKQLADAPEVHTLPVTGQRDTLQHPAQKFTQQLPEHQAKAIADSAEALQLSPFAFLHALLSLVVARHSHSQDIVIGTPVENRLQSGLQSLQGFFVNTVPLRVSTEFDTLMEYFEHVKSINQQALANQELPLDQLIEGLQISRSQVHAPLFQILLTVEGTPAQPVSTQFNVADVQLTQQVLPVTSSKFDLDINLVFNEQGLALNWVYDSHLFTADYITKLSTHLSQLIAALVPQNLAS</sequence>
<gene>
    <name evidence="2" type="ORF">AC626_22280</name>
</gene>
<evidence type="ECO:0000259" key="1">
    <source>
        <dbReference type="Pfam" id="PF00668"/>
    </source>
</evidence>
<dbReference type="AlphaFoldDB" id="A0A0L0ENV6"/>
<evidence type="ECO:0000313" key="2">
    <source>
        <dbReference type="EMBL" id="KNC65578.1"/>
    </source>
</evidence>
<dbReference type="Gene3D" id="3.30.559.10">
    <property type="entry name" value="Chloramphenicol acetyltransferase-like domain"/>
    <property type="match status" value="1"/>
</dbReference>